<dbReference type="Proteomes" id="UP000245845">
    <property type="component" value="Unassembled WGS sequence"/>
</dbReference>
<dbReference type="Gene3D" id="3.30.1340.10">
    <property type="entry name" value="HPr-like"/>
    <property type="match status" value="1"/>
</dbReference>
<dbReference type="InterPro" id="IPR035895">
    <property type="entry name" value="HPr-like_sf"/>
</dbReference>
<evidence type="ECO:0000313" key="3">
    <source>
        <dbReference type="Proteomes" id="UP000245845"/>
    </source>
</evidence>
<gene>
    <name evidence="2" type="ORF">A8806_10567</name>
</gene>
<dbReference type="RefSeq" id="WP_109730909.1">
    <property type="nucleotide sequence ID" value="NZ_BAAACK010000018.1"/>
</dbReference>
<keyword evidence="3" id="KW-1185">Reference proteome</keyword>
<dbReference type="Pfam" id="PF00381">
    <property type="entry name" value="PTS-HPr"/>
    <property type="match status" value="1"/>
</dbReference>
<evidence type="ECO:0000313" key="2">
    <source>
        <dbReference type="EMBL" id="PWJ29767.1"/>
    </source>
</evidence>
<evidence type="ECO:0000259" key="1">
    <source>
        <dbReference type="Pfam" id="PF00381"/>
    </source>
</evidence>
<dbReference type="SUPFAM" id="SSF55594">
    <property type="entry name" value="HPr-like"/>
    <property type="match status" value="1"/>
</dbReference>
<sequence>MPGETLTLNAVRVGFSNVNEIQEFVQTIKDYRGDLDLVQGRMVVDAKSILGICSLNMQEEMELQVHSGDFDRLREKIYKFTR</sequence>
<reference evidence="2 3" key="1">
    <citation type="submission" date="2018-05" db="EMBL/GenBank/DDBJ databases">
        <title>The Hungate 1000. A catalogue of reference genomes from the rumen microbiome.</title>
        <authorList>
            <person name="Kelly W."/>
        </authorList>
    </citation>
    <scope>NUCLEOTIDE SEQUENCE [LARGE SCALE GENOMIC DNA]</scope>
    <source>
        <strain evidence="2 3">NLAE-zl-C242</strain>
    </source>
</reference>
<name>A0A2Y9BCA6_9FIRM</name>
<dbReference type="AlphaFoldDB" id="A0A2Y9BCA6"/>
<comment type="caution">
    <text evidence="2">The sequence shown here is derived from an EMBL/GenBank/DDBJ whole genome shotgun (WGS) entry which is preliminary data.</text>
</comment>
<feature type="domain" description="HPr" evidence="1">
    <location>
        <begin position="22"/>
        <end position="66"/>
    </location>
</feature>
<dbReference type="EMBL" id="QGDL01000005">
    <property type="protein sequence ID" value="PWJ29767.1"/>
    <property type="molecule type" value="Genomic_DNA"/>
</dbReference>
<proteinExistence type="predicted"/>
<dbReference type="InterPro" id="IPR000032">
    <property type="entry name" value="HPr-like"/>
</dbReference>
<organism evidence="2 3">
    <name type="scientific">Faecalicatena orotica</name>
    <dbReference type="NCBI Taxonomy" id="1544"/>
    <lineage>
        <taxon>Bacteria</taxon>
        <taxon>Bacillati</taxon>
        <taxon>Bacillota</taxon>
        <taxon>Clostridia</taxon>
        <taxon>Lachnospirales</taxon>
        <taxon>Lachnospiraceae</taxon>
        <taxon>Faecalicatena</taxon>
    </lineage>
</organism>
<protein>
    <submittedName>
        <fullName evidence="2">PTS HPr component family protein</fullName>
    </submittedName>
</protein>
<accession>A0A2Y9BCA6</accession>
<dbReference type="OrthoDB" id="1858199at2"/>